<gene>
    <name evidence="1" type="ordered locus">Acid_7610</name>
</gene>
<evidence type="ECO:0000313" key="1">
    <source>
        <dbReference type="EMBL" id="ABJ88515.1"/>
    </source>
</evidence>
<dbReference type="HOGENOM" id="CLU_183088_0_0_0"/>
<protein>
    <submittedName>
        <fullName evidence="1">Uncharacterized protein</fullName>
    </submittedName>
</protein>
<dbReference type="KEGG" id="sus:Acid_7610"/>
<accession>Q01PA5</accession>
<sequence length="91" mass="10441">MLDYSKRQEVWRHLWDQLEKARYEQLIASACFDLLVKSGPSGLPHPDGSLRIQKASREANAALLQYMDALKRFRDFSLNGTVPEDLLPPRA</sequence>
<proteinExistence type="predicted"/>
<dbReference type="InParanoid" id="Q01PA5"/>
<dbReference type="EMBL" id="CP000473">
    <property type="protein sequence ID" value="ABJ88515.1"/>
    <property type="molecule type" value="Genomic_DNA"/>
</dbReference>
<dbReference type="AlphaFoldDB" id="Q01PA5"/>
<organism evidence="1">
    <name type="scientific">Solibacter usitatus (strain Ellin6076)</name>
    <dbReference type="NCBI Taxonomy" id="234267"/>
    <lineage>
        <taxon>Bacteria</taxon>
        <taxon>Pseudomonadati</taxon>
        <taxon>Acidobacteriota</taxon>
        <taxon>Terriglobia</taxon>
        <taxon>Bryobacterales</taxon>
        <taxon>Solibacteraceae</taxon>
        <taxon>Candidatus Solibacter</taxon>
    </lineage>
</organism>
<name>Q01PA5_SOLUE</name>
<reference evidence="1" key="1">
    <citation type="submission" date="2006-10" db="EMBL/GenBank/DDBJ databases">
        <title>Complete sequence of Solibacter usitatus Ellin6076.</title>
        <authorList>
            <consortium name="US DOE Joint Genome Institute"/>
            <person name="Copeland A."/>
            <person name="Lucas S."/>
            <person name="Lapidus A."/>
            <person name="Barry K."/>
            <person name="Detter J.C."/>
            <person name="Glavina del Rio T."/>
            <person name="Hammon N."/>
            <person name="Israni S."/>
            <person name="Dalin E."/>
            <person name="Tice H."/>
            <person name="Pitluck S."/>
            <person name="Thompson L.S."/>
            <person name="Brettin T."/>
            <person name="Bruce D."/>
            <person name="Han C."/>
            <person name="Tapia R."/>
            <person name="Gilna P."/>
            <person name="Schmutz J."/>
            <person name="Larimer F."/>
            <person name="Land M."/>
            <person name="Hauser L."/>
            <person name="Kyrpides N."/>
            <person name="Mikhailova N."/>
            <person name="Janssen P.H."/>
            <person name="Kuske C.R."/>
            <person name="Richardson P."/>
        </authorList>
    </citation>
    <scope>NUCLEOTIDE SEQUENCE</scope>
    <source>
        <strain evidence="1">Ellin6076</strain>
    </source>
</reference>